<name>A0AA40PR01_9CHLA</name>
<accession>A0AA40PR01</accession>
<protein>
    <submittedName>
        <fullName evidence="2">Exported TonB protein</fullName>
    </submittedName>
</protein>
<evidence type="ECO:0000313" key="2">
    <source>
        <dbReference type="EMBL" id="KTF29033.1"/>
    </source>
</evidence>
<evidence type="ECO:0000313" key="3">
    <source>
        <dbReference type="Proteomes" id="UP000054301"/>
    </source>
</evidence>
<sequence>MSFMSPYKIKLMHRYLRYLLFSLFLHTAILLGVCISPHQPKQSQSKVPFKEKFVAPLPSSTSPQTISTHISQPILQPQPPSQYKLAPKPEPKTQKIQHKPKAPPKPKVQTSPQKPSSFEQLHALAQLAETLSQRIEKTESSLETFSLCTPSQLTMSSSLEETQENELCEVFRKYLTLPSPGEVRIKITLSPSGSIEECIFLSPISPADKHILMQRIHSLPFQKFFSKYKLSKNISFHIKLLSNEI</sequence>
<dbReference type="Proteomes" id="UP000054301">
    <property type="component" value="Unassembled WGS sequence"/>
</dbReference>
<dbReference type="NCBIfam" id="NF038014">
    <property type="entry name" value="Chlamy_inclu_1"/>
    <property type="match status" value="1"/>
</dbReference>
<feature type="region of interest" description="Disordered" evidence="1">
    <location>
        <begin position="72"/>
        <end position="116"/>
    </location>
</feature>
<feature type="compositionally biased region" description="Basic residues" evidence="1">
    <location>
        <begin position="95"/>
        <end position="104"/>
    </location>
</feature>
<gene>
    <name evidence="2" type="ORF">cpL1_0244</name>
</gene>
<proteinExistence type="predicted"/>
<dbReference type="AlphaFoldDB" id="A0AA40PR01"/>
<comment type="caution">
    <text evidence="2">The sequence shown here is derived from an EMBL/GenBank/DDBJ whole genome shotgun (WGS) entry which is preliminary data.</text>
</comment>
<dbReference type="EMBL" id="LFRH01000001">
    <property type="protein sequence ID" value="KTF29033.1"/>
    <property type="molecule type" value="Genomic_DNA"/>
</dbReference>
<evidence type="ECO:0000256" key="1">
    <source>
        <dbReference type="SAM" id="MobiDB-lite"/>
    </source>
</evidence>
<reference evidence="2 3" key="1">
    <citation type="submission" date="2015-06" db="EMBL/GenBank/DDBJ databases">
        <title>More than comparative genomics: Whole genome sequencing reveals elusive C. pecorum plasmid and re-evaluates genetic differences and phylogenetic relationships between C. pecorum from pig, cattle, sheep and koala hosts.</title>
        <authorList>
            <person name="Jelocnik M."/>
            <person name="Bachmann N.L."/>
            <person name="Kaltenboeck B."/>
            <person name="Waugh C."/>
            <person name="Woolford L."/>
            <person name="Speight N."/>
            <person name="Gillett A."/>
            <person name="Higgins D."/>
            <person name="Flanagan C."/>
            <person name="Myers G."/>
            <person name="Timms P."/>
            <person name="Polkinghorne A."/>
        </authorList>
    </citation>
    <scope>NUCLEOTIDE SEQUENCE [LARGE SCALE GENOMIC DNA]</scope>
    <source>
        <strain evidence="2 3">L1</strain>
    </source>
</reference>
<organism evidence="2 3">
    <name type="scientific">Chlamydia pecorum</name>
    <dbReference type="NCBI Taxonomy" id="85991"/>
    <lineage>
        <taxon>Bacteria</taxon>
        <taxon>Pseudomonadati</taxon>
        <taxon>Chlamydiota</taxon>
        <taxon>Chlamydiia</taxon>
        <taxon>Chlamydiales</taxon>
        <taxon>Chlamydiaceae</taxon>
        <taxon>Chlamydia/Chlamydophila group</taxon>
        <taxon>Chlamydia</taxon>
    </lineage>
</organism>